<evidence type="ECO:0008006" key="3">
    <source>
        <dbReference type="Google" id="ProtNLM"/>
    </source>
</evidence>
<protein>
    <recommendedName>
        <fullName evidence="3">Wall-associated receptor kinase galacturonan-binding domain-containing protein</fullName>
    </recommendedName>
</protein>
<dbReference type="Proteomes" id="UP001314170">
    <property type="component" value="Unassembled WGS sequence"/>
</dbReference>
<organism evidence="1 2">
    <name type="scientific">Dovyalis caffra</name>
    <dbReference type="NCBI Taxonomy" id="77055"/>
    <lineage>
        <taxon>Eukaryota</taxon>
        <taxon>Viridiplantae</taxon>
        <taxon>Streptophyta</taxon>
        <taxon>Embryophyta</taxon>
        <taxon>Tracheophyta</taxon>
        <taxon>Spermatophyta</taxon>
        <taxon>Magnoliopsida</taxon>
        <taxon>eudicotyledons</taxon>
        <taxon>Gunneridae</taxon>
        <taxon>Pentapetalae</taxon>
        <taxon>rosids</taxon>
        <taxon>fabids</taxon>
        <taxon>Malpighiales</taxon>
        <taxon>Salicaceae</taxon>
        <taxon>Flacourtieae</taxon>
        <taxon>Dovyalis</taxon>
    </lineage>
</organism>
<evidence type="ECO:0000313" key="1">
    <source>
        <dbReference type="EMBL" id="CAK7329239.1"/>
    </source>
</evidence>
<proteinExistence type="predicted"/>
<sequence length="299" mass="32954">MQNLIVEKNVRICVPYPFGIREPNCAMNEGFLLNCRNSSDSHPDDDLLFMAVHFISVLEGTLTLNIPTTYHCYNKAECEMSHSHGSIRLEGPFGFWDQNKFTVIGCDISARATDWNSIYGASCVPLCSRNVNMTDDNPCSGSGCCQTSIRKGIKSLDFSLYSLSVNPEEYYSDVVVDWVIQNKTCEQAIANISAYAYGNNTNCTYSDNGPGYRCFARKDLKETPTFPKVAKVNPCIDECKEPERSGDGKTGHCPGFSTIITIVVVTGMCDAASTSLTCNSFQVDEAHSSDVEAMISYKT</sequence>
<reference evidence="1 2" key="1">
    <citation type="submission" date="2024-01" db="EMBL/GenBank/DDBJ databases">
        <authorList>
            <person name="Waweru B."/>
        </authorList>
    </citation>
    <scope>NUCLEOTIDE SEQUENCE [LARGE SCALE GENOMIC DNA]</scope>
</reference>
<keyword evidence="2" id="KW-1185">Reference proteome</keyword>
<comment type="caution">
    <text evidence="1">The sequence shown here is derived from an EMBL/GenBank/DDBJ whole genome shotgun (WGS) entry which is preliminary data.</text>
</comment>
<accession>A0AAV1R799</accession>
<dbReference type="EMBL" id="CAWUPB010000913">
    <property type="protein sequence ID" value="CAK7329239.1"/>
    <property type="molecule type" value="Genomic_DNA"/>
</dbReference>
<name>A0AAV1R799_9ROSI</name>
<dbReference type="PANTHER" id="PTHR33491">
    <property type="entry name" value="OSJNBA0016N04.9 PROTEIN"/>
    <property type="match status" value="1"/>
</dbReference>
<evidence type="ECO:0000313" key="2">
    <source>
        <dbReference type="Proteomes" id="UP001314170"/>
    </source>
</evidence>
<dbReference type="AlphaFoldDB" id="A0AAV1R799"/>
<gene>
    <name evidence="1" type="ORF">DCAF_LOCUS6988</name>
</gene>